<sequence length="369" mass="40749">MNNKLFSEFTLGSLTLKNRIVMAPMTRGRATNSRLLANEVMATYYKQRATAGLIITEGCWISEDAIGYINVPGIYNDEQVEAWKPVVDAVHQQGGKIFLQIAHVGAVSHPDHINGKQPIGPSAINPEEKTFTIDSFKDTPVPREMTLEDIRNTIEDYRKASLNAKLAGFDGVEIHGGYIYLIPEFLSSETNQRSDAYGGSAKNRCRFVLEVLAGAVSVWGPGKVGLKISPATISGKLRPNADTEPTYRYLAEELNKLNLAYLHVWGPTGPVEGTYAAPYKDIATYFRPLYNGVLMAGGGFDHHNGEQLLNSQNADLVAYGMPFVANPDLVERFQKDAELALPNVELLYTGDFRGYTDYPTLEDLAEEHN</sequence>
<accession>A0ABV8NLY6</accession>
<dbReference type="SUPFAM" id="SSF51395">
    <property type="entry name" value="FMN-linked oxidoreductases"/>
    <property type="match status" value="1"/>
</dbReference>
<gene>
    <name evidence="2" type="ORF">ACFOUY_07650</name>
</gene>
<protein>
    <submittedName>
        <fullName evidence="2">Alkene reductase</fullName>
    </submittedName>
</protein>
<evidence type="ECO:0000259" key="1">
    <source>
        <dbReference type="Pfam" id="PF00724"/>
    </source>
</evidence>
<dbReference type="CDD" id="cd02933">
    <property type="entry name" value="OYE_like_FMN"/>
    <property type="match status" value="1"/>
</dbReference>
<feature type="domain" description="NADH:flavin oxidoreductase/NADH oxidase N-terminal" evidence="1">
    <location>
        <begin position="4"/>
        <end position="338"/>
    </location>
</feature>
<comment type="caution">
    <text evidence="2">The sequence shown here is derived from an EMBL/GenBank/DDBJ whole genome shotgun (WGS) entry which is preliminary data.</text>
</comment>
<dbReference type="PANTHER" id="PTHR22893">
    <property type="entry name" value="NADH OXIDOREDUCTASE-RELATED"/>
    <property type="match status" value="1"/>
</dbReference>
<reference evidence="3" key="1">
    <citation type="journal article" date="2019" name="Int. J. Syst. Evol. Microbiol.">
        <title>The Global Catalogue of Microorganisms (GCM) 10K type strain sequencing project: providing services to taxonomists for standard genome sequencing and annotation.</title>
        <authorList>
            <consortium name="The Broad Institute Genomics Platform"/>
            <consortium name="The Broad Institute Genome Sequencing Center for Infectious Disease"/>
            <person name="Wu L."/>
            <person name="Ma J."/>
        </authorList>
    </citation>
    <scope>NUCLEOTIDE SEQUENCE [LARGE SCALE GENOMIC DNA]</scope>
    <source>
        <strain evidence="3">CCM 8689</strain>
    </source>
</reference>
<evidence type="ECO:0000313" key="2">
    <source>
        <dbReference type="EMBL" id="MFC4196567.1"/>
    </source>
</evidence>
<dbReference type="Pfam" id="PF00724">
    <property type="entry name" value="Oxidored_FMN"/>
    <property type="match status" value="1"/>
</dbReference>
<proteinExistence type="predicted"/>
<dbReference type="InterPro" id="IPR045247">
    <property type="entry name" value="Oye-like"/>
</dbReference>
<dbReference type="PANTHER" id="PTHR22893:SF91">
    <property type="entry name" value="NADPH DEHYDROGENASE 2-RELATED"/>
    <property type="match status" value="1"/>
</dbReference>
<dbReference type="RefSeq" id="WP_378959899.1">
    <property type="nucleotide sequence ID" value="NZ_JBHRXC010000001.1"/>
</dbReference>
<dbReference type="EMBL" id="JBHSBY010000035">
    <property type="protein sequence ID" value="MFC4196567.1"/>
    <property type="molecule type" value="Genomic_DNA"/>
</dbReference>
<dbReference type="Proteomes" id="UP001595792">
    <property type="component" value="Unassembled WGS sequence"/>
</dbReference>
<evidence type="ECO:0000313" key="3">
    <source>
        <dbReference type="Proteomes" id="UP001595792"/>
    </source>
</evidence>
<dbReference type="Gene3D" id="3.20.20.70">
    <property type="entry name" value="Aldolase class I"/>
    <property type="match status" value="1"/>
</dbReference>
<keyword evidence="3" id="KW-1185">Reference proteome</keyword>
<organism evidence="2 3">
    <name type="scientific">Pedobacter jamesrossensis</name>
    <dbReference type="NCBI Taxonomy" id="1908238"/>
    <lineage>
        <taxon>Bacteria</taxon>
        <taxon>Pseudomonadati</taxon>
        <taxon>Bacteroidota</taxon>
        <taxon>Sphingobacteriia</taxon>
        <taxon>Sphingobacteriales</taxon>
        <taxon>Sphingobacteriaceae</taxon>
        <taxon>Pedobacter</taxon>
    </lineage>
</organism>
<dbReference type="InterPro" id="IPR013785">
    <property type="entry name" value="Aldolase_TIM"/>
</dbReference>
<dbReference type="InterPro" id="IPR001155">
    <property type="entry name" value="OxRdtase_FMN_N"/>
</dbReference>
<name>A0ABV8NLY6_9SPHI</name>